<evidence type="ECO:0000256" key="1">
    <source>
        <dbReference type="SAM" id="MobiDB-lite"/>
    </source>
</evidence>
<dbReference type="Proteomes" id="UP000559027">
    <property type="component" value="Unassembled WGS sequence"/>
</dbReference>
<feature type="compositionally biased region" description="Polar residues" evidence="1">
    <location>
        <begin position="31"/>
        <end position="43"/>
    </location>
</feature>
<sequence>MSIPTTSPATSTPDRQNLEPLQELKLKGFGSCNNTPSSKTASLPTPGGASVPLANSAVIDDAPLGELTNNKNNEWGLLDYDPFKAVPGAPLLKDLDSFTEGTGVGSFDSIPCAETDERGNILPRLSEACLSMVSSHCKDAYVLSWLENVSRYTPQASSVPFLFPHDSAHYQQQHHDHHDHNYLYYDYHRVPTLKRPRSMTECDEYRPRRPRTRSCPSSRQSNSLEPD</sequence>
<organism evidence="2 3">
    <name type="scientific">Leucocoprinus leucothites</name>
    <dbReference type="NCBI Taxonomy" id="201217"/>
    <lineage>
        <taxon>Eukaryota</taxon>
        <taxon>Fungi</taxon>
        <taxon>Dikarya</taxon>
        <taxon>Basidiomycota</taxon>
        <taxon>Agaricomycotina</taxon>
        <taxon>Agaricomycetes</taxon>
        <taxon>Agaricomycetidae</taxon>
        <taxon>Agaricales</taxon>
        <taxon>Agaricineae</taxon>
        <taxon>Agaricaceae</taxon>
        <taxon>Leucocoprinus</taxon>
    </lineage>
</organism>
<reference evidence="2 3" key="1">
    <citation type="journal article" date="2020" name="ISME J.">
        <title>Uncovering the hidden diversity of litter-decomposition mechanisms in mushroom-forming fungi.</title>
        <authorList>
            <person name="Floudas D."/>
            <person name="Bentzer J."/>
            <person name="Ahren D."/>
            <person name="Johansson T."/>
            <person name="Persson P."/>
            <person name="Tunlid A."/>
        </authorList>
    </citation>
    <scope>NUCLEOTIDE SEQUENCE [LARGE SCALE GENOMIC DNA]</scope>
    <source>
        <strain evidence="2 3">CBS 146.42</strain>
    </source>
</reference>
<dbReference type="EMBL" id="JAACJO010000006">
    <property type="protein sequence ID" value="KAF5356759.1"/>
    <property type="molecule type" value="Genomic_DNA"/>
</dbReference>
<evidence type="ECO:0000313" key="2">
    <source>
        <dbReference type="EMBL" id="KAF5356759.1"/>
    </source>
</evidence>
<evidence type="ECO:0000313" key="3">
    <source>
        <dbReference type="Proteomes" id="UP000559027"/>
    </source>
</evidence>
<accession>A0A8H5G1U1</accession>
<dbReference type="AlphaFoldDB" id="A0A8H5G1U1"/>
<feature type="region of interest" description="Disordered" evidence="1">
    <location>
        <begin position="27"/>
        <end position="48"/>
    </location>
</feature>
<feature type="region of interest" description="Disordered" evidence="1">
    <location>
        <begin position="198"/>
        <end position="227"/>
    </location>
</feature>
<protein>
    <submittedName>
        <fullName evidence="2">Uncharacterized protein</fullName>
    </submittedName>
</protein>
<comment type="caution">
    <text evidence="2">The sequence shown here is derived from an EMBL/GenBank/DDBJ whole genome shotgun (WGS) entry which is preliminary data.</text>
</comment>
<gene>
    <name evidence="2" type="ORF">D9756_006729</name>
</gene>
<feature type="compositionally biased region" description="Basic and acidic residues" evidence="1">
    <location>
        <begin position="198"/>
        <end position="207"/>
    </location>
</feature>
<keyword evidence="3" id="KW-1185">Reference proteome</keyword>
<name>A0A8H5G1U1_9AGAR</name>
<dbReference type="OrthoDB" id="2903551at2759"/>
<proteinExistence type="predicted"/>